<dbReference type="GO" id="GO:0005524">
    <property type="term" value="F:ATP binding"/>
    <property type="evidence" value="ECO:0007669"/>
    <property type="project" value="UniProtKB-KW"/>
</dbReference>
<dbReference type="InterPro" id="IPR027417">
    <property type="entry name" value="P-loop_NTPase"/>
</dbReference>
<evidence type="ECO:0000256" key="3">
    <source>
        <dbReference type="ARBA" id="ARBA00022448"/>
    </source>
</evidence>
<reference evidence="8" key="1">
    <citation type="submission" date="2017-05" db="EMBL/GenBank/DDBJ databases">
        <authorList>
            <person name="Macchi M."/>
            <person name="Festa S."/>
            <person name="Coppotelli B.M."/>
            <person name="Morelli I.S."/>
        </authorList>
    </citation>
    <scope>NUCLEOTIDE SEQUENCE [LARGE SCALE GENOMIC DNA]</scope>
    <source>
        <strain evidence="8">I</strain>
    </source>
</reference>
<keyword evidence="5 7" id="KW-0067">ATP-binding</keyword>
<dbReference type="InterPro" id="IPR050319">
    <property type="entry name" value="ABC_transp_ATP-bind"/>
</dbReference>
<comment type="similarity">
    <text evidence="2">Belongs to the ABC transporter superfamily.</text>
</comment>
<dbReference type="AlphaFoldDB" id="A0A211ZQ58"/>
<evidence type="ECO:0000256" key="1">
    <source>
        <dbReference type="ARBA" id="ARBA00004417"/>
    </source>
</evidence>
<dbReference type="OrthoDB" id="37801at2"/>
<dbReference type="NCBIfam" id="NF008453">
    <property type="entry name" value="PRK11308.1"/>
    <property type="match status" value="1"/>
</dbReference>
<organism evidence="7 8">
    <name type="scientific">Inquilinus limosus</name>
    <dbReference type="NCBI Taxonomy" id="171674"/>
    <lineage>
        <taxon>Bacteria</taxon>
        <taxon>Pseudomonadati</taxon>
        <taxon>Pseudomonadota</taxon>
        <taxon>Alphaproteobacteria</taxon>
        <taxon>Rhodospirillales</taxon>
        <taxon>Rhodospirillaceae</taxon>
        <taxon>Inquilinus</taxon>
    </lineage>
</organism>
<evidence type="ECO:0000313" key="8">
    <source>
        <dbReference type="Proteomes" id="UP000196655"/>
    </source>
</evidence>
<dbReference type="Pfam" id="PF00005">
    <property type="entry name" value="ABC_tran"/>
    <property type="match status" value="1"/>
</dbReference>
<comment type="caution">
    <text evidence="7">The sequence shown here is derived from an EMBL/GenBank/DDBJ whole genome shotgun (WGS) entry which is preliminary data.</text>
</comment>
<dbReference type="FunFam" id="3.40.50.300:FF:000016">
    <property type="entry name" value="Oligopeptide ABC transporter ATP-binding component"/>
    <property type="match status" value="1"/>
</dbReference>
<dbReference type="PROSITE" id="PS50893">
    <property type="entry name" value="ABC_TRANSPORTER_2"/>
    <property type="match status" value="1"/>
</dbReference>
<protein>
    <submittedName>
        <fullName evidence="7">Peptide ABC transporter ATP-binding protein</fullName>
    </submittedName>
</protein>
<gene>
    <name evidence="7" type="ORF">BWR60_09405</name>
</gene>
<sequence>MTGAATETLVRAEGLAKTFQDGGGLGFGPPRPAVRAVDDVSLEIRRGETLALVGESGCGKSTLGRLLLRLIEPSAGQVFVDGTELTGLSRGRMRAMRRQVQMIFQDPYGSLSPRRSVADIVAEPLEVFGLVRSRKERRDKVAELLRQVGLPPSTMDRYPRQFSGGQRQRIGIARAISVDPAFIVADEPVSALDVSIQAQIVNLLQDLQEQKRLSYLFIAHDLAVVRHIADRVAVMYLGRIVETGPKAAVYGAPHHPYTQALLSAAPEPDPDRTQKRIILQGDVPSPSAIPSGCSFRTRCPLAQEICARERPALAPAGDGHLAACHFAKANPIRG</sequence>
<dbReference type="PROSITE" id="PS00211">
    <property type="entry name" value="ABC_TRANSPORTER_1"/>
    <property type="match status" value="1"/>
</dbReference>
<name>A0A211ZQ58_9PROT</name>
<dbReference type="Proteomes" id="UP000196655">
    <property type="component" value="Unassembled WGS sequence"/>
</dbReference>
<dbReference type="GO" id="GO:0005886">
    <property type="term" value="C:plasma membrane"/>
    <property type="evidence" value="ECO:0007669"/>
    <property type="project" value="UniProtKB-SubCell"/>
</dbReference>
<evidence type="ECO:0000256" key="5">
    <source>
        <dbReference type="ARBA" id="ARBA00022840"/>
    </source>
</evidence>
<dbReference type="SMART" id="SM00382">
    <property type="entry name" value="AAA"/>
    <property type="match status" value="1"/>
</dbReference>
<dbReference type="Gene3D" id="3.40.50.300">
    <property type="entry name" value="P-loop containing nucleotide triphosphate hydrolases"/>
    <property type="match status" value="1"/>
</dbReference>
<evidence type="ECO:0000259" key="6">
    <source>
        <dbReference type="PROSITE" id="PS50893"/>
    </source>
</evidence>
<dbReference type="Pfam" id="PF08352">
    <property type="entry name" value="oligo_HPY"/>
    <property type="match status" value="1"/>
</dbReference>
<evidence type="ECO:0000256" key="4">
    <source>
        <dbReference type="ARBA" id="ARBA00022741"/>
    </source>
</evidence>
<dbReference type="NCBIfam" id="TIGR01727">
    <property type="entry name" value="oligo_HPY"/>
    <property type="match status" value="1"/>
</dbReference>
<keyword evidence="4" id="KW-0547">Nucleotide-binding</keyword>
<evidence type="ECO:0000313" key="7">
    <source>
        <dbReference type="EMBL" id="OWJ67412.1"/>
    </source>
</evidence>
<feature type="domain" description="ABC transporter" evidence="6">
    <location>
        <begin position="10"/>
        <end position="262"/>
    </location>
</feature>
<evidence type="ECO:0000256" key="2">
    <source>
        <dbReference type="ARBA" id="ARBA00005417"/>
    </source>
</evidence>
<comment type="subcellular location">
    <subcellularLocation>
        <location evidence="1">Cell inner membrane</location>
        <topology evidence="1">Peripheral membrane protein</topology>
    </subcellularLocation>
</comment>
<dbReference type="GO" id="GO:0016887">
    <property type="term" value="F:ATP hydrolysis activity"/>
    <property type="evidence" value="ECO:0007669"/>
    <property type="project" value="InterPro"/>
</dbReference>
<dbReference type="InterPro" id="IPR013563">
    <property type="entry name" value="Oligopep_ABC_C"/>
</dbReference>
<dbReference type="RefSeq" id="WP_088150754.1">
    <property type="nucleotide sequence ID" value="NZ_NHON01000013.1"/>
</dbReference>
<dbReference type="PANTHER" id="PTHR43776:SF7">
    <property type="entry name" value="D,D-DIPEPTIDE TRANSPORT ATP-BINDING PROTEIN DDPF-RELATED"/>
    <property type="match status" value="1"/>
</dbReference>
<proteinExistence type="inferred from homology"/>
<dbReference type="PANTHER" id="PTHR43776">
    <property type="entry name" value="TRANSPORT ATP-BINDING PROTEIN"/>
    <property type="match status" value="1"/>
</dbReference>
<accession>A0A211ZQ58</accession>
<keyword evidence="3" id="KW-0813">Transport</keyword>
<keyword evidence="8" id="KW-1185">Reference proteome</keyword>
<dbReference type="GO" id="GO:0015833">
    <property type="term" value="P:peptide transport"/>
    <property type="evidence" value="ECO:0007669"/>
    <property type="project" value="InterPro"/>
</dbReference>
<dbReference type="EMBL" id="NHON01000013">
    <property type="protein sequence ID" value="OWJ67412.1"/>
    <property type="molecule type" value="Genomic_DNA"/>
</dbReference>
<dbReference type="InterPro" id="IPR017871">
    <property type="entry name" value="ABC_transporter-like_CS"/>
</dbReference>
<dbReference type="GO" id="GO:0055085">
    <property type="term" value="P:transmembrane transport"/>
    <property type="evidence" value="ECO:0007669"/>
    <property type="project" value="UniProtKB-ARBA"/>
</dbReference>
<dbReference type="CDD" id="cd03257">
    <property type="entry name" value="ABC_NikE_OppD_transporters"/>
    <property type="match status" value="1"/>
</dbReference>
<dbReference type="SUPFAM" id="SSF52540">
    <property type="entry name" value="P-loop containing nucleoside triphosphate hydrolases"/>
    <property type="match status" value="1"/>
</dbReference>
<dbReference type="InterPro" id="IPR003593">
    <property type="entry name" value="AAA+_ATPase"/>
</dbReference>
<dbReference type="InterPro" id="IPR003439">
    <property type="entry name" value="ABC_transporter-like_ATP-bd"/>
</dbReference>